<keyword evidence="4" id="KW-1185">Reference proteome</keyword>
<dbReference type="OrthoDB" id="2327485at2"/>
<dbReference type="InterPro" id="IPR005151">
    <property type="entry name" value="Tail-specific_protease"/>
</dbReference>
<dbReference type="GO" id="GO:0006508">
    <property type="term" value="P:proteolysis"/>
    <property type="evidence" value="ECO:0007669"/>
    <property type="project" value="InterPro"/>
</dbReference>
<dbReference type="AlphaFoldDB" id="A0A4R8DTN0"/>
<organism evidence="3 4">
    <name type="scientific">Dinghuibacter silviterrae</name>
    <dbReference type="NCBI Taxonomy" id="1539049"/>
    <lineage>
        <taxon>Bacteria</taxon>
        <taxon>Pseudomonadati</taxon>
        <taxon>Bacteroidota</taxon>
        <taxon>Chitinophagia</taxon>
        <taxon>Chitinophagales</taxon>
        <taxon>Chitinophagaceae</taxon>
        <taxon>Dinghuibacter</taxon>
    </lineage>
</organism>
<dbReference type="InterPro" id="IPR029045">
    <property type="entry name" value="ClpP/crotonase-like_dom_sf"/>
</dbReference>
<reference evidence="3 4" key="1">
    <citation type="submission" date="2019-03" db="EMBL/GenBank/DDBJ databases">
        <title>Genomic Encyclopedia of Type Strains, Phase IV (KMG-IV): sequencing the most valuable type-strain genomes for metagenomic binning, comparative biology and taxonomic classification.</title>
        <authorList>
            <person name="Goeker M."/>
        </authorList>
    </citation>
    <scope>NUCLEOTIDE SEQUENCE [LARGE SCALE GENOMIC DNA]</scope>
    <source>
        <strain evidence="3 4">DSM 100059</strain>
    </source>
</reference>
<feature type="chain" id="PRO_5020347276" evidence="1">
    <location>
        <begin position="25"/>
        <end position="481"/>
    </location>
</feature>
<sequence>MRSLPCKLFLLLAFTVHYTRPATAQNCNCVTNLSFLEKSVEEDYAGFNDKVNSATIDRYNRLKDSLHEEATLAGSSSCYKLLKRYLAFFREPHLNLFVRNANGYLDSLRDVFKDEPRIPIQLSELKERWVQGKGDPLEGIWRQGSSYEIAMLKDPAIPGDYLGIVLKADSICWFPGQLKMRFSTHPGGKYTVTFYGRDHTPLTPTTIVRSNSLVIDGYGTWLKTFPVSKEPVNPDGFGSEVVSFKVLSKDACVLTIKSFDQEYVKTTDSIIKANLSIIERTRNLIIDLRENGGGVSDCFFSLFPLIYTGPIPYDEVYLRSSPGNIAIYEKWKNNPLLSNAKSKAVQEFIDSMKAEPGKMVRVRKGITITLDSILEFPRKIGVLVDYGCASATEGFLINCHYSKKVTIFGSHTHGGYDYSEVVDTRSMPCPYMYYLCPAGKRGLKVYPPIDNIGIQPDVPLDETIPDWVAYAVKYLGREKTN</sequence>
<dbReference type="EMBL" id="SODV01000001">
    <property type="protein sequence ID" value="TDX00491.1"/>
    <property type="molecule type" value="Genomic_DNA"/>
</dbReference>
<comment type="caution">
    <text evidence="3">The sequence shown here is derived from an EMBL/GenBank/DDBJ whole genome shotgun (WGS) entry which is preliminary data.</text>
</comment>
<keyword evidence="1" id="KW-0732">Signal</keyword>
<dbReference type="GO" id="GO:0004175">
    <property type="term" value="F:endopeptidase activity"/>
    <property type="evidence" value="ECO:0007669"/>
    <property type="project" value="TreeGrafter"/>
</dbReference>
<evidence type="ECO:0000256" key="1">
    <source>
        <dbReference type="SAM" id="SignalP"/>
    </source>
</evidence>
<proteinExistence type="predicted"/>
<accession>A0A4R8DTN0</accession>
<dbReference type="Gene3D" id="3.90.226.10">
    <property type="entry name" value="2-enoyl-CoA Hydratase, Chain A, domain 1"/>
    <property type="match status" value="1"/>
</dbReference>
<dbReference type="Proteomes" id="UP000294498">
    <property type="component" value="Unassembled WGS sequence"/>
</dbReference>
<dbReference type="PANTHER" id="PTHR32060:SF22">
    <property type="entry name" value="CARBOXYL-TERMINAL-PROCESSING PEPTIDASE 3, CHLOROPLASTIC"/>
    <property type="match status" value="1"/>
</dbReference>
<feature type="signal peptide" evidence="1">
    <location>
        <begin position="1"/>
        <end position="24"/>
    </location>
</feature>
<dbReference type="SUPFAM" id="SSF52096">
    <property type="entry name" value="ClpP/crotonase"/>
    <property type="match status" value="1"/>
</dbReference>
<dbReference type="PANTHER" id="PTHR32060">
    <property type="entry name" value="TAIL-SPECIFIC PROTEASE"/>
    <property type="match status" value="1"/>
</dbReference>
<dbReference type="Pfam" id="PF03572">
    <property type="entry name" value="Peptidase_S41"/>
    <property type="match status" value="1"/>
</dbReference>
<feature type="domain" description="Tail specific protease" evidence="2">
    <location>
        <begin position="252"/>
        <end position="458"/>
    </location>
</feature>
<name>A0A4R8DTN0_9BACT</name>
<evidence type="ECO:0000313" key="3">
    <source>
        <dbReference type="EMBL" id="TDX00491.1"/>
    </source>
</evidence>
<dbReference type="GO" id="GO:0008236">
    <property type="term" value="F:serine-type peptidase activity"/>
    <property type="evidence" value="ECO:0007669"/>
    <property type="project" value="InterPro"/>
</dbReference>
<gene>
    <name evidence="3" type="ORF">EDB95_1516</name>
</gene>
<evidence type="ECO:0000259" key="2">
    <source>
        <dbReference type="Pfam" id="PF03572"/>
    </source>
</evidence>
<evidence type="ECO:0000313" key="4">
    <source>
        <dbReference type="Proteomes" id="UP000294498"/>
    </source>
</evidence>
<protein>
    <submittedName>
        <fullName evidence="3">Peptidase S41-like protein</fullName>
    </submittedName>
</protein>